<proteinExistence type="predicted"/>
<reference evidence="1 2" key="1">
    <citation type="journal article" date="2021" name="Nat. Commun.">
        <title>Incipient diploidization of the medicinal plant Perilla within 10,000 years.</title>
        <authorList>
            <person name="Zhang Y."/>
            <person name="Shen Q."/>
            <person name="Leng L."/>
            <person name="Zhang D."/>
            <person name="Chen S."/>
            <person name="Shi Y."/>
            <person name="Ning Z."/>
            <person name="Chen S."/>
        </authorList>
    </citation>
    <scope>NUCLEOTIDE SEQUENCE [LARGE SCALE GENOMIC DNA]</scope>
    <source>
        <strain evidence="2">cv. PC099</strain>
    </source>
</reference>
<name>A0AAD4J5L8_PERFH</name>
<evidence type="ECO:0000313" key="2">
    <source>
        <dbReference type="Proteomes" id="UP001190926"/>
    </source>
</evidence>
<accession>A0AAD4J5L8</accession>
<gene>
    <name evidence="1" type="ORF">C2S53_015294</name>
</gene>
<dbReference type="EMBL" id="SDAM02000146">
    <property type="protein sequence ID" value="KAH6827609.1"/>
    <property type="molecule type" value="Genomic_DNA"/>
</dbReference>
<organism evidence="1 2">
    <name type="scientific">Perilla frutescens var. hirtella</name>
    <name type="common">Perilla citriodora</name>
    <name type="synonym">Perilla setoyensis</name>
    <dbReference type="NCBI Taxonomy" id="608512"/>
    <lineage>
        <taxon>Eukaryota</taxon>
        <taxon>Viridiplantae</taxon>
        <taxon>Streptophyta</taxon>
        <taxon>Embryophyta</taxon>
        <taxon>Tracheophyta</taxon>
        <taxon>Spermatophyta</taxon>
        <taxon>Magnoliopsida</taxon>
        <taxon>eudicotyledons</taxon>
        <taxon>Gunneridae</taxon>
        <taxon>Pentapetalae</taxon>
        <taxon>asterids</taxon>
        <taxon>lamiids</taxon>
        <taxon>Lamiales</taxon>
        <taxon>Lamiaceae</taxon>
        <taxon>Nepetoideae</taxon>
        <taxon>Elsholtzieae</taxon>
        <taxon>Perilla</taxon>
    </lineage>
</organism>
<keyword evidence="2" id="KW-1185">Reference proteome</keyword>
<comment type="caution">
    <text evidence="1">The sequence shown here is derived from an EMBL/GenBank/DDBJ whole genome shotgun (WGS) entry which is preliminary data.</text>
</comment>
<evidence type="ECO:0000313" key="1">
    <source>
        <dbReference type="EMBL" id="KAH6827609.1"/>
    </source>
</evidence>
<dbReference type="Proteomes" id="UP001190926">
    <property type="component" value="Unassembled WGS sequence"/>
</dbReference>
<protein>
    <submittedName>
        <fullName evidence="1">Uncharacterized protein</fullName>
    </submittedName>
</protein>
<dbReference type="AlphaFoldDB" id="A0AAD4J5L8"/>
<sequence>MESSSQHKMLYKVKPEACDQSFSMNAAEFAKPTESDLPCDPKESWGAERARQLVKDFLKLPLDKYKGGWQGVTKTDLDRTTQQLRELTEGIERDAAKCSWLRQRLVSKRGPDFQHLDTSYE</sequence>